<evidence type="ECO:0000259" key="5">
    <source>
        <dbReference type="Pfam" id="PF02885"/>
    </source>
</evidence>
<dbReference type="SUPFAM" id="SSF47648">
    <property type="entry name" value="Nucleoside phosphorylase/phosphoribosyltransferase N-terminal domain"/>
    <property type="match status" value="1"/>
</dbReference>
<feature type="binding site" evidence="3">
    <location>
        <begin position="82"/>
        <end position="83"/>
    </location>
    <ligand>
        <name>5-phospho-alpha-D-ribose 1-diphosphate</name>
        <dbReference type="ChEBI" id="CHEBI:58017"/>
    </ligand>
</feature>
<accession>D3PBG1</accession>
<keyword evidence="3" id="KW-0460">Magnesium</keyword>
<dbReference type="PANTHER" id="PTHR43285">
    <property type="entry name" value="ANTHRANILATE PHOSPHORIBOSYLTRANSFERASE"/>
    <property type="match status" value="1"/>
</dbReference>
<comment type="caution">
    <text evidence="3">Lacks conserved residue(s) required for the propagation of feature annotation.</text>
</comment>
<gene>
    <name evidence="3 6" type="primary">trpD</name>
    <name evidence="6" type="ordered locus">DEFDS_0440</name>
</gene>
<feature type="binding site" evidence="3">
    <location>
        <position position="224"/>
    </location>
    <ligand>
        <name>Mg(2+)</name>
        <dbReference type="ChEBI" id="CHEBI:18420"/>
        <label>2</label>
    </ligand>
</feature>
<dbReference type="InterPro" id="IPR036320">
    <property type="entry name" value="Glycosyl_Trfase_fam3_N_dom_sf"/>
</dbReference>
<keyword evidence="3" id="KW-0028">Amino-acid biosynthesis</keyword>
<comment type="similarity">
    <text evidence="3">Belongs to the anthranilate phosphoribosyltransferase family.</text>
</comment>
<feature type="binding site" evidence="3">
    <location>
        <position position="165"/>
    </location>
    <ligand>
        <name>anthranilate</name>
        <dbReference type="ChEBI" id="CHEBI:16567"/>
        <label>2</label>
    </ligand>
</feature>
<dbReference type="Proteomes" id="UP000001520">
    <property type="component" value="Chromosome"/>
</dbReference>
<feature type="binding site" evidence="3">
    <location>
        <position position="225"/>
    </location>
    <ligand>
        <name>Mg(2+)</name>
        <dbReference type="ChEBI" id="CHEBI:18420"/>
        <label>2</label>
    </ligand>
</feature>
<proteinExistence type="inferred from homology"/>
<dbReference type="AlphaFoldDB" id="D3PBG1"/>
<dbReference type="KEGG" id="ddf:DEFDS_0440"/>
<comment type="pathway">
    <text evidence="3">Amino-acid biosynthesis; L-tryptophan biosynthesis; L-tryptophan from chorismate: step 2/5.</text>
</comment>
<dbReference type="Gene3D" id="3.40.1030.10">
    <property type="entry name" value="Nucleoside phosphorylase/phosphoribosyltransferase catalytic domain"/>
    <property type="match status" value="1"/>
</dbReference>
<keyword evidence="2 3" id="KW-0808">Transferase</keyword>
<feature type="domain" description="Glycosyl transferase family 3 N-terminal" evidence="5">
    <location>
        <begin position="3"/>
        <end position="60"/>
    </location>
</feature>
<feature type="domain" description="Glycosyl transferase family 3" evidence="4">
    <location>
        <begin position="73"/>
        <end position="317"/>
    </location>
</feature>
<dbReference type="Gene3D" id="1.20.970.10">
    <property type="entry name" value="Transferase, Pyrimidine Nucleoside Phosphorylase, Chain C"/>
    <property type="match status" value="1"/>
</dbReference>
<feature type="binding site" evidence="3">
    <location>
        <position position="79"/>
    </location>
    <ligand>
        <name>5-phospho-alpha-D-ribose 1-diphosphate</name>
        <dbReference type="ChEBI" id="CHEBI:58017"/>
    </ligand>
</feature>
<evidence type="ECO:0000313" key="6">
    <source>
        <dbReference type="EMBL" id="BAI79934.1"/>
    </source>
</evidence>
<dbReference type="HAMAP" id="MF_00211">
    <property type="entry name" value="TrpD"/>
    <property type="match status" value="1"/>
</dbReference>
<keyword evidence="7" id="KW-1185">Reference proteome</keyword>
<evidence type="ECO:0000256" key="3">
    <source>
        <dbReference type="HAMAP-Rule" id="MF_00211"/>
    </source>
</evidence>
<feature type="binding site" evidence="3">
    <location>
        <position position="91"/>
    </location>
    <ligand>
        <name>Mg(2+)</name>
        <dbReference type="ChEBI" id="CHEBI:18420"/>
        <label>1</label>
    </ligand>
</feature>
<dbReference type="InterPro" id="IPR035902">
    <property type="entry name" value="Nuc_phospho_transferase"/>
</dbReference>
<evidence type="ECO:0000259" key="4">
    <source>
        <dbReference type="Pfam" id="PF00591"/>
    </source>
</evidence>
<dbReference type="GO" id="GO:0000287">
    <property type="term" value="F:magnesium ion binding"/>
    <property type="evidence" value="ECO:0007669"/>
    <property type="project" value="UniProtKB-UniRule"/>
</dbReference>
<comment type="cofactor">
    <cofactor evidence="3">
        <name>Mg(2+)</name>
        <dbReference type="ChEBI" id="CHEBI:18420"/>
    </cofactor>
    <text evidence="3">Binds 2 magnesium ions per monomer.</text>
</comment>
<feature type="binding site" evidence="3">
    <location>
        <position position="225"/>
    </location>
    <ligand>
        <name>Mg(2+)</name>
        <dbReference type="ChEBI" id="CHEBI:18420"/>
        <label>1</label>
    </ligand>
</feature>
<feature type="binding site" evidence="3">
    <location>
        <begin position="89"/>
        <end position="92"/>
    </location>
    <ligand>
        <name>5-phospho-alpha-D-ribose 1-diphosphate</name>
        <dbReference type="ChEBI" id="CHEBI:58017"/>
    </ligand>
</feature>
<dbReference type="GO" id="GO:0000162">
    <property type="term" value="P:L-tryptophan biosynthetic process"/>
    <property type="evidence" value="ECO:0007669"/>
    <property type="project" value="UniProtKB-UniRule"/>
</dbReference>
<evidence type="ECO:0000313" key="7">
    <source>
        <dbReference type="Proteomes" id="UP000001520"/>
    </source>
</evidence>
<keyword evidence="1 3" id="KW-0328">Glycosyltransferase</keyword>
<comment type="subunit">
    <text evidence="3">Homodimer.</text>
</comment>
<dbReference type="RefSeq" id="WP_013007182.1">
    <property type="nucleotide sequence ID" value="NC_013939.1"/>
</dbReference>
<dbReference type="InterPro" id="IPR000312">
    <property type="entry name" value="Glycosyl_Trfase_fam3"/>
</dbReference>
<feature type="binding site" evidence="3">
    <location>
        <begin position="107"/>
        <end position="115"/>
    </location>
    <ligand>
        <name>5-phospho-alpha-D-ribose 1-diphosphate</name>
        <dbReference type="ChEBI" id="CHEBI:58017"/>
    </ligand>
</feature>
<reference evidence="6 7" key="1">
    <citation type="journal article" date="2010" name="DNA Res.">
        <title>Bacterial lifestyle in a deep-sea hydrothermal vent chimney revealed by the genome sequence of the thermophilic bacterium Deferribacter desulfuricans SSM1.</title>
        <authorList>
            <person name="Takaki Y."/>
            <person name="Shimamura S."/>
            <person name="Nakagawa S."/>
            <person name="Fukuhara Y."/>
            <person name="Horikawa H."/>
            <person name="Ankai A."/>
            <person name="Harada T."/>
            <person name="Hosoyama A."/>
            <person name="Oguchi A."/>
            <person name="Fukui S."/>
            <person name="Fujita N."/>
            <person name="Takami H."/>
            <person name="Takai K."/>
        </authorList>
    </citation>
    <scope>NUCLEOTIDE SEQUENCE [LARGE SCALE GENOMIC DNA]</scope>
    <source>
        <strain evidence="7">DSM 14783 / JCM 11476 / NBRC 101012 / SSM1</strain>
    </source>
</reference>
<feature type="binding site" evidence="3">
    <location>
        <position position="79"/>
    </location>
    <ligand>
        <name>anthranilate</name>
        <dbReference type="ChEBI" id="CHEBI:16567"/>
        <label>1</label>
    </ligand>
</feature>
<dbReference type="SUPFAM" id="SSF52418">
    <property type="entry name" value="Nucleoside phosphorylase/phosphoribosyltransferase catalytic domain"/>
    <property type="match status" value="1"/>
</dbReference>
<evidence type="ECO:0000256" key="2">
    <source>
        <dbReference type="ARBA" id="ARBA00022679"/>
    </source>
</evidence>
<dbReference type="InterPro" id="IPR017459">
    <property type="entry name" value="Glycosyl_Trfase_fam3_N_dom"/>
</dbReference>
<dbReference type="STRING" id="639282.DEFDS_0440"/>
<dbReference type="GO" id="GO:0004048">
    <property type="term" value="F:anthranilate phosphoribosyltransferase activity"/>
    <property type="evidence" value="ECO:0007669"/>
    <property type="project" value="UniProtKB-UniRule"/>
</dbReference>
<dbReference type="OrthoDB" id="9806430at2"/>
<dbReference type="eggNOG" id="COG0547">
    <property type="taxonomic scope" value="Bacteria"/>
</dbReference>
<dbReference type="UniPathway" id="UPA00035">
    <property type="reaction ID" value="UER00041"/>
</dbReference>
<dbReference type="InterPro" id="IPR005940">
    <property type="entry name" value="Anthranilate_Pribosyl_Tfrase"/>
</dbReference>
<name>D3PBG1_DEFDS</name>
<dbReference type="Pfam" id="PF00591">
    <property type="entry name" value="Glycos_transf_3"/>
    <property type="match status" value="1"/>
</dbReference>
<keyword evidence="3" id="KW-0057">Aromatic amino acid biosynthesis</keyword>
<dbReference type="NCBIfam" id="TIGR01245">
    <property type="entry name" value="trpD"/>
    <property type="match status" value="1"/>
</dbReference>
<organism evidence="6 7">
    <name type="scientific">Deferribacter desulfuricans (strain DSM 14783 / JCM 11476 / NBRC 101012 / SSM1)</name>
    <dbReference type="NCBI Taxonomy" id="639282"/>
    <lineage>
        <taxon>Bacteria</taxon>
        <taxon>Pseudomonadati</taxon>
        <taxon>Deferribacterota</taxon>
        <taxon>Deferribacteres</taxon>
        <taxon>Deferribacterales</taxon>
        <taxon>Deferribacteraceae</taxon>
        <taxon>Deferribacter</taxon>
    </lineage>
</organism>
<dbReference type="PANTHER" id="PTHR43285:SF2">
    <property type="entry name" value="ANTHRANILATE PHOSPHORIBOSYLTRANSFERASE"/>
    <property type="match status" value="1"/>
</dbReference>
<comment type="catalytic activity">
    <reaction evidence="3">
        <text>N-(5-phospho-beta-D-ribosyl)anthranilate + diphosphate = 5-phospho-alpha-D-ribose 1-diphosphate + anthranilate</text>
        <dbReference type="Rhea" id="RHEA:11768"/>
        <dbReference type="ChEBI" id="CHEBI:16567"/>
        <dbReference type="ChEBI" id="CHEBI:18277"/>
        <dbReference type="ChEBI" id="CHEBI:33019"/>
        <dbReference type="ChEBI" id="CHEBI:58017"/>
        <dbReference type="EC" id="2.4.2.18"/>
    </reaction>
</comment>
<evidence type="ECO:0000256" key="1">
    <source>
        <dbReference type="ARBA" id="ARBA00022676"/>
    </source>
</evidence>
<dbReference type="EC" id="2.4.2.18" evidence="3"/>
<dbReference type="GO" id="GO:0005829">
    <property type="term" value="C:cytosol"/>
    <property type="evidence" value="ECO:0007669"/>
    <property type="project" value="TreeGrafter"/>
</dbReference>
<dbReference type="HOGENOM" id="CLU_034315_2_1_0"/>
<keyword evidence="3" id="KW-0479">Metal-binding</keyword>
<protein>
    <recommendedName>
        <fullName evidence="3">Anthranilate phosphoribosyltransferase</fullName>
        <ecNumber evidence="3">2.4.2.18</ecNumber>
    </recommendedName>
</protein>
<feature type="binding site" evidence="3">
    <location>
        <position position="119"/>
    </location>
    <ligand>
        <name>5-phospho-alpha-D-ribose 1-diphosphate</name>
        <dbReference type="ChEBI" id="CHEBI:58017"/>
    </ligand>
</feature>
<sequence>MYDAVKKLFNGKDMSLAESLKVFEGIMKGEFDDDIVSAVLIALKMKGETATEIYVAAKVLNDLKFRFEHSKRPCIDTCGTGGDGKSCVNVSTAVSIILSSLGHNVVKHGNVAISGKVGSADILDMLGIPVKLSVDEMREFYERNGFVFLLAPMFHPAMKNVAQIRKKLGVPTIFNLLGPLVNPADPEYQIIGVGSKDKLEVYAEAASKFKNKKFIVYSSLDGYDEVSTKEPTRCYKIIDGQISEFVLKPEDFFEPFDMPSVSSKEEAKRLFLEGIIGENEKISILFAINTALALHLIDNSSIDDGFEKVLQHLKSGKVIEKLESLKGVSA</sequence>
<comment type="function">
    <text evidence="3">Catalyzes the transfer of the phosphoribosyl group of 5-phosphorylribose-1-pyrophosphate (PRPP) to anthranilate to yield N-(5'-phosphoribosyl)-anthranilate (PRA).</text>
</comment>
<dbReference type="EMBL" id="AP011529">
    <property type="protein sequence ID" value="BAI79934.1"/>
    <property type="molecule type" value="Genomic_DNA"/>
</dbReference>
<feature type="binding site" evidence="3">
    <location>
        <position position="110"/>
    </location>
    <ligand>
        <name>anthranilate</name>
        <dbReference type="ChEBI" id="CHEBI:16567"/>
        <label>1</label>
    </ligand>
</feature>
<dbReference type="Pfam" id="PF02885">
    <property type="entry name" value="Glycos_trans_3N"/>
    <property type="match status" value="1"/>
</dbReference>
<keyword evidence="3" id="KW-0822">Tryptophan biosynthesis</keyword>